<gene>
    <name evidence="5" type="ORF">Mic7113_1599</name>
</gene>
<dbReference type="PANTHER" id="PTHR10434:SF11">
    <property type="entry name" value="1-ACYL-SN-GLYCEROL-3-PHOSPHATE ACYLTRANSFERASE"/>
    <property type="match status" value="1"/>
</dbReference>
<evidence type="ECO:0000256" key="1">
    <source>
        <dbReference type="ARBA" id="ARBA00022679"/>
    </source>
</evidence>
<dbReference type="InterPro" id="IPR002123">
    <property type="entry name" value="Plipid/glycerol_acylTrfase"/>
</dbReference>
<keyword evidence="3" id="KW-0472">Membrane</keyword>
<keyword evidence="2 5" id="KW-0012">Acyltransferase</keyword>
<dbReference type="PANTHER" id="PTHR10434">
    <property type="entry name" value="1-ACYL-SN-GLYCEROL-3-PHOSPHATE ACYLTRANSFERASE"/>
    <property type="match status" value="1"/>
</dbReference>
<accession>K9WCD7</accession>
<keyword evidence="3" id="KW-1133">Transmembrane helix</keyword>
<feature type="transmembrane region" description="Helical" evidence="3">
    <location>
        <begin position="13"/>
        <end position="31"/>
    </location>
</feature>
<evidence type="ECO:0000256" key="2">
    <source>
        <dbReference type="ARBA" id="ARBA00023315"/>
    </source>
</evidence>
<evidence type="ECO:0000313" key="6">
    <source>
        <dbReference type="Proteomes" id="UP000010471"/>
    </source>
</evidence>
<dbReference type="KEGG" id="mic:Mic7113_1599"/>
<keyword evidence="6" id="KW-1185">Reference proteome</keyword>
<dbReference type="GO" id="GO:0006654">
    <property type="term" value="P:phosphatidic acid biosynthetic process"/>
    <property type="evidence" value="ECO:0007669"/>
    <property type="project" value="TreeGrafter"/>
</dbReference>
<dbReference type="EMBL" id="CP003630">
    <property type="protein sequence ID" value="AFZ17471.1"/>
    <property type="molecule type" value="Genomic_DNA"/>
</dbReference>
<protein>
    <submittedName>
        <fullName evidence="5">1-acyl-sn-glycerol-3-phosphate acyltransferase</fullName>
    </submittedName>
</protein>
<dbReference type="OrthoDB" id="9803035at2"/>
<keyword evidence="1 5" id="KW-0808">Transferase</keyword>
<dbReference type="HOGENOM" id="CLU_027938_3_0_3"/>
<proteinExistence type="predicted"/>
<evidence type="ECO:0000259" key="4">
    <source>
        <dbReference type="SMART" id="SM00563"/>
    </source>
</evidence>
<dbReference type="RefSeq" id="WP_015181627.1">
    <property type="nucleotide sequence ID" value="NC_019738.1"/>
</dbReference>
<evidence type="ECO:0000256" key="3">
    <source>
        <dbReference type="SAM" id="Phobius"/>
    </source>
</evidence>
<keyword evidence="3" id="KW-0812">Transmembrane</keyword>
<dbReference type="Pfam" id="PF01553">
    <property type="entry name" value="Acyltransferase"/>
    <property type="match status" value="1"/>
</dbReference>
<dbReference type="SUPFAM" id="SSF69593">
    <property type="entry name" value="Glycerol-3-phosphate (1)-acyltransferase"/>
    <property type="match status" value="1"/>
</dbReference>
<dbReference type="SMART" id="SM00563">
    <property type="entry name" value="PlsC"/>
    <property type="match status" value="1"/>
</dbReference>
<sequence length="215" mass="24006">MKSLPPAASVMPWLYWTLFPVHRIFLSLYFGQIIFQGYENLPESGPVVLAPKHFSRWDPLVISLLSTEPLRFMTNANQFEGFQGWLIERLGAFPVDLNHPTVSTMRCAIELLQAGKKLVMFPEGGIVRDQPLRPLKTGLARLVLQAEAKIPECVAIPIVPIAIRYDPSANPCASILINISSPLYSHAYRQENDKQTAVALTQALQDSLLQGLENI</sequence>
<name>K9WCD7_9CYAN</name>
<evidence type="ECO:0000313" key="5">
    <source>
        <dbReference type="EMBL" id="AFZ17471.1"/>
    </source>
</evidence>
<dbReference type="Proteomes" id="UP000010471">
    <property type="component" value="Chromosome"/>
</dbReference>
<dbReference type="eggNOG" id="COG0204">
    <property type="taxonomic scope" value="Bacteria"/>
</dbReference>
<dbReference type="GO" id="GO:0003841">
    <property type="term" value="F:1-acylglycerol-3-phosphate O-acyltransferase activity"/>
    <property type="evidence" value="ECO:0007669"/>
    <property type="project" value="TreeGrafter"/>
</dbReference>
<dbReference type="STRING" id="1173027.Mic7113_1599"/>
<organism evidence="5 6">
    <name type="scientific">Allocoleopsis franciscana PCC 7113</name>
    <dbReference type="NCBI Taxonomy" id="1173027"/>
    <lineage>
        <taxon>Bacteria</taxon>
        <taxon>Bacillati</taxon>
        <taxon>Cyanobacteriota</taxon>
        <taxon>Cyanophyceae</taxon>
        <taxon>Coleofasciculales</taxon>
        <taxon>Coleofasciculaceae</taxon>
        <taxon>Allocoleopsis</taxon>
        <taxon>Allocoleopsis franciscana</taxon>
    </lineage>
</organism>
<reference evidence="5 6" key="1">
    <citation type="submission" date="2012-06" db="EMBL/GenBank/DDBJ databases">
        <title>Finished chromosome of genome of Microcoleus sp. PCC 7113.</title>
        <authorList>
            <consortium name="US DOE Joint Genome Institute"/>
            <person name="Gugger M."/>
            <person name="Coursin T."/>
            <person name="Rippka R."/>
            <person name="Tandeau De Marsac N."/>
            <person name="Huntemann M."/>
            <person name="Wei C.-L."/>
            <person name="Han J."/>
            <person name="Detter J.C."/>
            <person name="Han C."/>
            <person name="Tapia R."/>
            <person name="Chen A."/>
            <person name="Kyrpides N."/>
            <person name="Mavromatis K."/>
            <person name="Markowitz V."/>
            <person name="Szeto E."/>
            <person name="Ivanova N."/>
            <person name="Pagani I."/>
            <person name="Pati A."/>
            <person name="Goodwin L."/>
            <person name="Nordberg H.P."/>
            <person name="Cantor M.N."/>
            <person name="Hua S.X."/>
            <person name="Woyke T."/>
            <person name="Kerfeld C.A."/>
        </authorList>
    </citation>
    <scope>NUCLEOTIDE SEQUENCE [LARGE SCALE GENOMIC DNA]</scope>
    <source>
        <strain evidence="5 6">PCC 7113</strain>
    </source>
</reference>
<dbReference type="CDD" id="cd07989">
    <property type="entry name" value="LPLAT_AGPAT-like"/>
    <property type="match status" value="1"/>
</dbReference>
<feature type="domain" description="Phospholipid/glycerol acyltransferase" evidence="4">
    <location>
        <begin position="47"/>
        <end position="166"/>
    </location>
</feature>
<dbReference type="AlphaFoldDB" id="K9WCD7"/>